<keyword evidence="4" id="KW-1185">Reference proteome</keyword>
<feature type="region of interest" description="Disordered" evidence="1">
    <location>
        <begin position="53"/>
        <end position="75"/>
    </location>
</feature>
<dbReference type="AlphaFoldDB" id="E4XN36"/>
<proteinExistence type="predicted"/>
<accession>E4XN36</accession>
<reference evidence="3" key="1">
    <citation type="journal article" date="2010" name="Science">
        <title>Plasticity of animal genome architecture unmasked by rapid evolution of a pelagic tunicate.</title>
        <authorList>
            <person name="Denoeud F."/>
            <person name="Henriet S."/>
            <person name="Mungpakdee S."/>
            <person name="Aury J.M."/>
            <person name="Da Silva C."/>
            <person name="Brinkmann H."/>
            <person name="Mikhaleva J."/>
            <person name="Olsen L.C."/>
            <person name="Jubin C."/>
            <person name="Canestro C."/>
            <person name="Bouquet J.M."/>
            <person name="Danks G."/>
            <person name="Poulain J."/>
            <person name="Campsteijn C."/>
            <person name="Adamski M."/>
            <person name="Cross I."/>
            <person name="Yadetie F."/>
            <person name="Muffato M."/>
            <person name="Louis A."/>
            <person name="Butcher S."/>
            <person name="Tsagkogeorga G."/>
            <person name="Konrad A."/>
            <person name="Singh S."/>
            <person name="Jensen M.F."/>
            <person name="Cong E.H."/>
            <person name="Eikeseth-Otteraa H."/>
            <person name="Noel B."/>
            <person name="Anthouard V."/>
            <person name="Porcel B.M."/>
            <person name="Kachouri-Lafond R."/>
            <person name="Nishino A."/>
            <person name="Ugolini M."/>
            <person name="Chourrout P."/>
            <person name="Nishida H."/>
            <person name="Aasland R."/>
            <person name="Huzurbazar S."/>
            <person name="Westhof E."/>
            <person name="Delsuc F."/>
            <person name="Lehrach H."/>
            <person name="Reinhardt R."/>
            <person name="Weissenbach J."/>
            <person name="Roy S.W."/>
            <person name="Artiguenave F."/>
            <person name="Postlethwait J.H."/>
            <person name="Manak J.R."/>
            <person name="Thompson E.M."/>
            <person name="Jaillon O."/>
            <person name="Du Pasquier L."/>
            <person name="Boudinot P."/>
            <person name="Liberles D.A."/>
            <person name="Volff J.N."/>
            <person name="Philippe H."/>
            <person name="Lenhard B."/>
            <person name="Roest Crollius H."/>
            <person name="Wincker P."/>
            <person name="Chourrout D."/>
        </authorList>
    </citation>
    <scope>NUCLEOTIDE SEQUENCE [LARGE SCALE GENOMIC DNA]</scope>
</reference>
<protein>
    <submittedName>
        <fullName evidence="3">Uncharacterized protein</fullName>
    </submittedName>
</protein>
<evidence type="ECO:0000256" key="2">
    <source>
        <dbReference type="SAM" id="Phobius"/>
    </source>
</evidence>
<evidence type="ECO:0000313" key="3">
    <source>
        <dbReference type="EMBL" id="CBY25089.1"/>
    </source>
</evidence>
<dbReference type="EMBL" id="FN653081">
    <property type="protein sequence ID" value="CBY25089.1"/>
    <property type="molecule type" value="Genomic_DNA"/>
</dbReference>
<evidence type="ECO:0000313" key="4">
    <source>
        <dbReference type="Proteomes" id="UP000001307"/>
    </source>
</evidence>
<dbReference type="Proteomes" id="UP000001307">
    <property type="component" value="Unassembled WGS sequence"/>
</dbReference>
<feature type="transmembrane region" description="Helical" evidence="2">
    <location>
        <begin position="21"/>
        <end position="42"/>
    </location>
</feature>
<dbReference type="OrthoDB" id="10351764at2759"/>
<feature type="region of interest" description="Disordered" evidence="1">
    <location>
        <begin position="117"/>
        <end position="155"/>
    </location>
</feature>
<sequence>MQLSLEEKNKKALEDEKIQKALVIGLVCGFIFMISVIGLVWYCHFRRKRQPSLAKELPDDPLEESNEFPIERKQSEDLIRLPSQADGTCNTIHTFHTTNKDSPEDRRPAAQDIFAQLQPSQSNIEPYNPNDFKPSTSRFTVVNQPEQPDVTESPM</sequence>
<dbReference type="InParanoid" id="E4XN36"/>
<keyword evidence="2" id="KW-0472">Membrane</keyword>
<feature type="compositionally biased region" description="Polar residues" evidence="1">
    <location>
        <begin position="133"/>
        <end position="146"/>
    </location>
</feature>
<name>E4XN36_OIKDI</name>
<keyword evidence="2" id="KW-1133">Transmembrane helix</keyword>
<evidence type="ECO:0000256" key="1">
    <source>
        <dbReference type="SAM" id="MobiDB-lite"/>
    </source>
</evidence>
<organism evidence="3">
    <name type="scientific">Oikopleura dioica</name>
    <name type="common">Tunicate</name>
    <dbReference type="NCBI Taxonomy" id="34765"/>
    <lineage>
        <taxon>Eukaryota</taxon>
        <taxon>Metazoa</taxon>
        <taxon>Chordata</taxon>
        <taxon>Tunicata</taxon>
        <taxon>Appendicularia</taxon>
        <taxon>Copelata</taxon>
        <taxon>Oikopleuridae</taxon>
        <taxon>Oikopleura</taxon>
    </lineage>
</organism>
<keyword evidence="2" id="KW-0812">Transmembrane</keyword>
<gene>
    <name evidence="3" type="ORF">GSOID_T00015587001</name>
</gene>